<organism evidence="2 3">
    <name type="scientific">Cuscuta campestris</name>
    <dbReference type="NCBI Taxonomy" id="132261"/>
    <lineage>
        <taxon>Eukaryota</taxon>
        <taxon>Viridiplantae</taxon>
        <taxon>Streptophyta</taxon>
        <taxon>Embryophyta</taxon>
        <taxon>Tracheophyta</taxon>
        <taxon>Spermatophyta</taxon>
        <taxon>Magnoliopsida</taxon>
        <taxon>eudicotyledons</taxon>
        <taxon>Gunneridae</taxon>
        <taxon>Pentapetalae</taxon>
        <taxon>asterids</taxon>
        <taxon>lamiids</taxon>
        <taxon>Solanales</taxon>
        <taxon>Convolvulaceae</taxon>
        <taxon>Cuscuteae</taxon>
        <taxon>Cuscuta</taxon>
        <taxon>Cuscuta subgen. Grammica</taxon>
        <taxon>Cuscuta sect. Cleistogrammica</taxon>
    </lineage>
</organism>
<dbReference type="Proteomes" id="UP000595140">
    <property type="component" value="Unassembled WGS sequence"/>
</dbReference>
<proteinExistence type="predicted"/>
<protein>
    <submittedName>
        <fullName evidence="2">Uncharacterized protein</fullName>
    </submittedName>
</protein>
<feature type="region of interest" description="Disordered" evidence="1">
    <location>
        <begin position="249"/>
        <end position="271"/>
    </location>
</feature>
<reference evidence="2 3" key="1">
    <citation type="submission" date="2018-04" db="EMBL/GenBank/DDBJ databases">
        <authorList>
            <person name="Vogel A."/>
        </authorList>
    </citation>
    <scope>NUCLEOTIDE SEQUENCE [LARGE SCALE GENOMIC DNA]</scope>
</reference>
<name>A0A484M3Q2_9ASTE</name>
<sequence>MQGSREREKGRSQGIGFQHRRFHQGYRFFSGDDNSRARNWAYHVNYPAHKAALCPHRDKFRTGNHRRDFLRFRGWRPSQRRFIGDEEVSFQSRNFRERLPSFFKQKDKGVNQLLPYAGPFSKPHGKHSIFIESKRYDFHLSGSLNISELKNGYIRTISISTTLALWLIESLESYIFISSEWACTRFEGTNSVSINWSSNYYGDFVQILAVFEGARSTICVPLGARKNSLKLFIKGLYYSLNNRNAQVGQIPPPPDTALGEERKVSSSQPQLRDGPLLITSVGSEEVSETDLPKWQDPLLDDILGKTEMQNSNISVPGLLVQMDISDFCSKEYNLDICCKGDFDEEFILLEPLFSDHFESLFKESYCYLKEAMTISMVRDKLQKGILKNGKGKAFRMTRQLAKSIEAVDSVKIKDNITLLDVSPAWLLDLLLGTAVLNHWVGLLLNFESHYSLRWLVSSHLAKIGIFRESVSPFWPSNYPCKLPKAVLTRDPFCFIAAYNRTQDVNTRRSGDVTSSEGFVGYPTSAVTNKQLVIFQTEAAPNYSLSTSQIEEFPPLPRKILSPFAPTFVPAVYSYADIFTKDQGPLYKSQWPKLGSIPQRSGRSH</sequence>
<evidence type="ECO:0000313" key="3">
    <source>
        <dbReference type="Proteomes" id="UP000595140"/>
    </source>
</evidence>
<evidence type="ECO:0000313" key="2">
    <source>
        <dbReference type="EMBL" id="VFQ82696.1"/>
    </source>
</evidence>
<accession>A0A484M3Q2</accession>
<evidence type="ECO:0000256" key="1">
    <source>
        <dbReference type="SAM" id="MobiDB-lite"/>
    </source>
</evidence>
<gene>
    <name evidence="2" type="ORF">CCAM_LOCUS24472</name>
</gene>
<dbReference type="AlphaFoldDB" id="A0A484M3Q2"/>
<keyword evidence="3" id="KW-1185">Reference proteome</keyword>
<dbReference type="EMBL" id="OOIL02002391">
    <property type="protein sequence ID" value="VFQ82696.1"/>
    <property type="molecule type" value="Genomic_DNA"/>
</dbReference>